<name>A0ABU4WEY9_9BACT</name>
<dbReference type="RefSeq" id="WP_370396060.1">
    <property type="nucleotide sequence ID" value="NZ_JALBUT010000001.1"/>
</dbReference>
<dbReference type="Proteomes" id="UP001275932">
    <property type="component" value="Unassembled WGS sequence"/>
</dbReference>
<keyword evidence="6 9" id="KW-1133">Transmembrane helix</keyword>
<dbReference type="InterPro" id="IPR030659">
    <property type="entry name" value="SecY_CS"/>
</dbReference>
<comment type="subcellular location">
    <subcellularLocation>
        <location evidence="9">Cell membrane</location>
        <topology evidence="9">Multi-pass membrane protein</topology>
    </subcellularLocation>
    <subcellularLocation>
        <location evidence="1">Membrane</location>
        <topology evidence="1">Multi-pass membrane protein</topology>
    </subcellularLocation>
</comment>
<keyword evidence="7 9" id="KW-0811">Translocation</keyword>
<evidence type="ECO:0000256" key="3">
    <source>
        <dbReference type="ARBA" id="ARBA00022448"/>
    </source>
</evidence>
<feature type="transmembrane region" description="Helical" evidence="9">
    <location>
        <begin position="158"/>
        <end position="183"/>
    </location>
</feature>
<keyword evidence="5 9" id="KW-0653">Protein transport</keyword>
<dbReference type="PRINTS" id="PR00303">
    <property type="entry name" value="SECYTRNLCASE"/>
</dbReference>
<comment type="caution">
    <text evidence="11">The sequence shown here is derived from an EMBL/GenBank/DDBJ whole genome shotgun (WGS) entry which is preliminary data.</text>
</comment>
<feature type="transmembrane region" description="Helical" evidence="9">
    <location>
        <begin position="315"/>
        <end position="336"/>
    </location>
</feature>
<feature type="transmembrane region" description="Helical" evidence="9">
    <location>
        <begin position="74"/>
        <end position="97"/>
    </location>
</feature>
<organism evidence="11 12">
    <name type="scientific">Intestinicryptomonas porci</name>
    <dbReference type="NCBI Taxonomy" id="2926320"/>
    <lineage>
        <taxon>Bacteria</taxon>
        <taxon>Pseudomonadati</taxon>
        <taxon>Verrucomicrobiota</taxon>
        <taxon>Opitutia</taxon>
        <taxon>Opitutales</taxon>
        <taxon>Intestinicryptomonaceae</taxon>
        <taxon>Intestinicryptomonas</taxon>
    </lineage>
</organism>
<protein>
    <recommendedName>
        <fullName evidence="9">Protein translocase subunit SecY</fullName>
    </recommendedName>
</protein>
<gene>
    <name evidence="9 11" type="primary">secY</name>
    <name evidence="11" type="ORF">MOX91_00225</name>
</gene>
<keyword evidence="3 9" id="KW-0813">Transport</keyword>
<evidence type="ECO:0000256" key="5">
    <source>
        <dbReference type="ARBA" id="ARBA00022927"/>
    </source>
</evidence>
<evidence type="ECO:0000256" key="9">
    <source>
        <dbReference type="HAMAP-Rule" id="MF_01465"/>
    </source>
</evidence>
<dbReference type="HAMAP" id="MF_01465">
    <property type="entry name" value="SecY"/>
    <property type="match status" value="1"/>
</dbReference>
<dbReference type="SUPFAM" id="SSF103491">
    <property type="entry name" value="Preprotein translocase SecY subunit"/>
    <property type="match status" value="1"/>
</dbReference>
<evidence type="ECO:0000256" key="10">
    <source>
        <dbReference type="RuleBase" id="RU004349"/>
    </source>
</evidence>
<comment type="function">
    <text evidence="9">The central subunit of the protein translocation channel SecYEG. Consists of two halves formed by TMs 1-5 and 6-10. These two domains form a lateral gate at the front which open onto the bilayer between TMs 2 and 7, and are clamped together by SecE at the back. The channel is closed by both a pore ring composed of hydrophobic SecY resides and a short helix (helix 2A) on the extracellular side of the membrane which forms a plug. The plug probably moves laterally to allow the channel to open. The ring and the pore may move independently.</text>
</comment>
<dbReference type="Pfam" id="PF00344">
    <property type="entry name" value="SecY"/>
    <property type="match status" value="1"/>
</dbReference>
<dbReference type="InterPro" id="IPR023201">
    <property type="entry name" value="SecY_dom_sf"/>
</dbReference>
<evidence type="ECO:0000256" key="7">
    <source>
        <dbReference type="ARBA" id="ARBA00023010"/>
    </source>
</evidence>
<evidence type="ECO:0000256" key="4">
    <source>
        <dbReference type="ARBA" id="ARBA00022692"/>
    </source>
</evidence>
<reference evidence="11 12" key="1">
    <citation type="submission" date="2022-03" db="EMBL/GenBank/DDBJ databases">
        <title>Novel taxa within the pig intestine.</title>
        <authorList>
            <person name="Wylensek D."/>
            <person name="Bishof K."/>
            <person name="Afrizal A."/>
            <person name="Clavel T."/>
        </authorList>
    </citation>
    <scope>NUCLEOTIDE SEQUENCE [LARGE SCALE GENOMIC DNA]</scope>
    <source>
        <strain evidence="11 12">CLA-KB-P66</strain>
    </source>
</reference>
<feature type="transmembrane region" description="Helical" evidence="9">
    <location>
        <begin position="117"/>
        <end position="138"/>
    </location>
</feature>
<dbReference type="Gene3D" id="1.10.3370.10">
    <property type="entry name" value="SecY subunit domain"/>
    <property type="match status" value="1"/>
</dbReference>
<dbReference type="PANTHER" id="PTHR10906">
    <property type="entry name" value="SECY/SEC61-ALPHA FAMILY MEMBER"/>
    <property type="match status" value="1"/>
</dbReference>
<dbReference type="InterPro" id="IPR002208">
    <property type="entry name" value="SecY/SEC61-alpha"/>
</dbReference>
<feature type="transmembrane region" description="Helical" evidence="9">
    <location>
        <begin position="372"/>
        <end position="394"/>
    </location>
</feature>
<feature type="transmembrane region" description="Helical" evidence="9">
    <location>
        <begin position="460"/>
        <end position="481"/>
    </location>
</feature>
<dbReference type="EMBL" id="JALBUT010000001">
    <property type="protein sequence ID" value="MDX8414611.1"/>
    <property type="molecule type" value="Genomic_DNA"/>
</dbReference>
<dbReference type="NCBIfam" id="TIGR00967">
    <property type="entry name" value="3a0501s007"/>
    <property type="match status" value="1"/>
</dbReference>
<keyword evidence="4 9" id="KW-0812">Transmembrane</keyword>
<keyword evidence="9" id="KW-1003">Cell membrane</keyword>
<keyword evidence="12" id="KW-1185">Reference proteome</keyword>
<dbReference type="PROSITE" id="PS00756">
    <property type="entry name" value="SECY_2"/>
    <property type="match status" value="1"/>
</dbReference>
<feature type="transmembrane region" description="Helical" evidence="9">
    <location>
        <begin position="279"/>
        <end position="303"/>
    </location>
</feature>
<feature type="transmembrane region" description="Helical" evidence="9">
    <location>
        <begin position="400"/>
        <end position="420"/>
    </location>
</feature>
<comment type="subunit">
    <text evidence="9">Component of the Sec protein translocase complex. Heterotrimer consisting of SecY, SecE and SecG subunits. The heterotrimers can form oligomers, although 1 heterotrimer is thought to be able to translocate proteins. Interacts with the ribosome. Interacts with SecDF, and other proteins may be involved. Interacts with SecA.</text>
</comment>
<sequence>MFSAFTNCFKIPELRQRIFLTLGLIFIARVGAAIPLPGIDPTPLQAYYASGSNDGGGLVGLYNMFTGGAMMQGAVFALGIMPYISASIILQLMGAVVPSLARLMQEGEMGRQKISQYTRYLTILIAAVQGMLMMYAIIWKPGTLFTGFDPNQFGNIVVASNLSLFFVTSVIFLVTGCMILMWLGEQITQRGIGNGISILITVGIVADLPGAFSQAYMLVFNRPIGAEGAAMGGIPQAAIMIALLLVVTAAIIAVTQATRKIPVQYAKRMVGNKIMGGQSSYLPLKVNYAGVMPIIFASALLLFPQQIFGQFSPTVYTTVYGVLILLFSYFWVSIMFKPLQIADDLKRYGGYIPGVRPGEPTAKFLDYVMTRLTLAGSIFLLIIAILPQMLMMQWNIPPKIAHFFGGTGALIAVGVALDTMRQVETYLLQRHYDGFLKKGRIRGRSVGEARRLIDSNQLKSLWALWTPLIIILVVGLTSWAVKAFVL</sequence>
<feature type="transmembrane region" description="Helical" evidence="9">
    <location>
        <begin position="237"/>
        <end position="258"/>
    </location>
</feature>
<evidence type="ECO:0000256" key="8">
    <source>
        <dbReference type="ARBA" id="ARBA00023136"/>
    </source>
</evidence>
<feature type="transmembrane region" description="Helical" evidence="9">
    <location>
        <begin position="195"/>
        <end position="217"/>
    </location>
</feature>
<proteinExistence type="inferred from homology"/>
<evidence type="ECO:0000256" key="1">
    <source>
        <dbReference type="ARBA" id="ARBA00004141"/>
    </source>
</evidence>
<dbReference type="InterPro" id="IPR026593">
    <property type="entry name" value="SecY"/>
</dbReference>
<evidence type="ECO:0000256" key="2">
    <source>
        <dbReference type="ARBA" id="ARBA00005751"/>
    </source>
</evidence>
<evidence type="ECO:0000313" key="11">
    <source>
        <dbReference type="EMBL" id="MDX8414611.1"/>
    </source>
</evidence>
<evidence type="ECO:0000313" key="12">
    <source>
        <dbReference type="Proteomes" id="UP001275932"/>
    </source>
</evidence>
<comment type="similarity">
    <text evidence="2 9 10">Belongs to the SecY/SEC61-alpha family.</text>
</comment>
<keyword evidence="8 9" id="KW-0472">Membrane</keyword>
<dbReference type="PIRSF" id="PIRSF004557">
    <property type="entry name" value="SecY"/>
    <property type="match status" value="1"/>
</dbReference>
<evidence type="ECO:0000256" key="6">
    <source>
        <dbReference type="ARBA" id="ARBA00022989"/>
    </source>
</evidence>
<accession>A0ABU4WEY9</accession>